<dbReference type="Proteomes" id="UP000215223">
    <property type="component" value="Unassembled WGS sequence"/>
</dbReference>
<accession>A0A229S491</accession>
<protein>
    <submittedName>
        <fullName evidence="1">Uncharacterized protein</fullName>
    </submittedName>
</protein>
<evidence type="ECO:0000313" key="2">
    <source>
        <dbReference type="Proteomes" id="UP000215223"/>
    </source>
</evidence>
<name>A0A229S491_9PSEU</name>
<organism evidence="1 2">
    <name type="scientific">Amycolatopsis thailandensis</name>
    <dbReference type="NCBI Taxonomy" id="589330"/>
    <lineage>
        <taxon>Bacteria</taxon>
        <taxon>Bacillati</taxon>
        <taxon>Actinomycetota</taxon>
        <taxon>Actinomycetes</taxon>
        <taxon>Pseudonocardiales</taxon>
        <taxon>Pseudonocardiaceae</taxon>
        <taxon>Amycolatopsis</taxon>
    </lineage>
</organism>
<sequence>MKPVRIDGTVVFPDGRTHLVRVFPGGFLQYAGTAEQWSEAEAVLKALATAFAAVVNEKDDAR</sequence>
<proteinExistence type="predicted"/>
<gene>
    <name evidence="1" type="ORF">CFP71_21310</name>
</gene>
<reference evidence="1 2" key="1">
    <citation type="submission" date="2017-07" db="EMBL/GenBank/DDBJ databases">
        <title>Amycolatopsis thailandensis Genome sequencing and assembly.</title>
        <authorList>
            <person name="Kaur N."/>
            <person name="Mayilraj S."/>
        </authorList>
    </citation>
    <scope>NUCLEOTIDE SEQUENCE [LARGE SCALE GENOMIC DNA]</scope>
    <source>
        <strain evidence="1 2">JCM 16380</strain>
    </source>
</reference>
<comment type="caution">
    <text evidence="1">The sequence shown here is derived from an EMBL/GenBank/DDBJ whole genome shotgun (WGS) entry which is preliminary data.</text>
</comment>
<evidence type="ECO:0000313" key="1">
    <source>
        <dbReference type="EMBL" id="OXM53753.1"/>
    </source>
</evidence>
<keyword evidence="2" id="KW-1185">Reference proteome</keyword>
<dbReference type="EMBL" id="NMQT01000073">
    <property type="protein sequence ID" value="OXM53753.1"/>
    <property type="molecule type" value="Genomic_DNA"/>
</dbReference>
<dbReference type="AlphaFoldDB" id="A0A229S491"/>